<evidence type="ECO:0000313" key="2">
    <source>
        <dbReference type="Proteomes" id="UP001163321"/>
    </source>
</evidence>
<name>A0ACC0WQK6_9STRA</name>
<gene>
    <name evidence="1" type="ORF">PsorP6_002463</name>
</gene>
<protein>
    <submittedName>
        <fullName evidence="1">Uncharacterized protein</fullName>
    </submittedName>
</protein>
<reference evidence="1 2" key="1">
    <citation type="journal article" date="2022" name="bioRxiv">
        <title>The genome of the oomycete Peronosclerospora sorghi, a cosmopolitan pathogen of maize and sorghum, is inflated with dispersed pseudogenes.</title>
        <authorList>
            <person name="Fletcher K."/>
            <person name="Martin F."/>
            <person name="Isakeit T."/>
            <person name="Cavanaugh K."/>
            <person name="Magill C."/>
            <person name="Michelmore R."/>
        </authorList>
    </citation>
    <scope>NUCLEOTIDE SEQUENCE [LARGE SCALE GENOMIC DNA]</scope>
    <source>
        <strain evidence="1">P6</strain>
    </source>
</reference>
<dbReference type="EMBL" id="CM047580">
    <property type="protein sequence ID" value="KAI9921159.1"/>
    <property type="molecule type" value="Genomic_DNA"/>
</dbReference>
<dbReference type="Proteomes" id="UP001163321">
    <property type="component" value="Chromosome 1"/>
</dbReference>
<organism evidence="1 2">
    <name type="scientific">Peronosclerospora sorghi</name>
    <dbReference type="NCBI Taxonomy" id="230839"/>
    <lineage>
        <taxon>Eukaryota</taxon>
        <taxon>Sar</taxon>
        <taxon>Stramenopiles</taxon>
        <taxon>Oomycota</taxon>
        <taxon>Peronosporomycetes</taxon>
        <taxon>Peronosporales</taxon>
        <taxon>Peronosporaceae</taxon>
        <taxon>Peronosclerospora</taxon>
    </lineage>
</organism>
<keyword evidence="2" id="KW-1185">Reference proteome</keyword>
<comment type="caution">
    <text evidence="1">The sequence shown here is derived from an EMBL/GenBank/DDBJ whole genome shotgun (WGS) entry which is preliminary data.</text>
</comment>
<sequence length="261" mass="29171">MSSDGESSTNNSNLQMQLQLQNQRAQMQQQQLALHAFWQHQIQDISQIDPNAFDFKTHQLPLARIKKIMKTDEDVRMISAEAPVLFAKACEMFILELSLRAWIHTEENKRRTLQRNDIAMAITKTDVFDFLIDIVPRDDIKPAKKGTIDPQIIYQQQLQQQQAAMLQQLLQTQQTGGAAGSMQWPNPQLQQHMLQQYQRMQSMQQNTAGGVGGSTTPSNGALPNLSPSENDTAGQTSVNTTPGGSASTSDQLPLNQRSVDV</sequence>
<proteinExistence type="predicted"/>
<accession>A0ACC0WQK6</accession>
<evidence type="ECO:0000313" key="1">
    <source>
        <dbReference type="EMBL" id="KAI9921159.1"/>
    </source>
</evidence>